<dbReference type="AlphaFoldDB" id="A0A640S3P2"/>
<evidence type="ECO:0000256" key="1">
    <source>
        <dbReference type="SAM" id="MobiDB-lite"/>
    </source>
</evidence>
<accession>A0A640S3P2</accession>
<evidence type="ECO:0000313" key="3">
    <source>
        <dbReference type="Proteomes" id="UP000435837"/>
    </source>
</evidence>
<feature type="region of interest" description="Disordered" evidence="1">
    <location>
        <begin position="66"/>
        <end position="99"/>
    </location>
</feature>
<sequence>MTRPPAAKAQPSGAINSAPLRSKTPDMRASLSETAVLTRLKGEKAVPSTTEFRKSRLPSIRAEWASRPGTRLPEITSVCVVAPRRSTDSSNQQSSSQRD</sequence>
<protein>
    <submittedName>
        <fullName evidence="2">Uncharacterized protein</fullName>
    </submittedName>
</protein>
<organism evidence="2 3">
    <name type="scientific">Streptomyces caniferus</name>
    <dbReference type="NCBI Taxonomy" id="285557"/>
    <lineage>
        <taxon>Bacteria</taxon>
        <taxon>Bacillati</taxon>
        <taxon>Actinomycetota</taxon>
        <taxon>Actinomycetes</taxon>
        <taxon>Kitasatosporales</taxon>
        <taxon>Streptomycetaceae</taxon>
        <taxon>Streptomyces</taxon>
    </lineage>
</organism>
<name>A0A640S3P2_9ACTN</name>
<evidence type="ECO:0000313" key="2">
    <source>
        <dbReference type="EMBL" id="GFE05789.1"/>
    </source>
</evidence>
<reference evidence="2 3" key="1">
    <citation type="submission" date="2019-12" db="EMBL/GenBank/DDBJ databases">
        <title>Whole genome shotgun sequence of Streptomyces caniferus NBRC 15389.</title>
        <authorList>
            <person name="Ichikawa N."/>
            <person name="Kimura A."/>
            <person name="Kitahashi Y."/>
            <person name="Komaki H."/>
            <person name="Tamura T."/>
        </authorList>
    </citation>
    <scope>NUCLEOTIDE SEQUENCE [LARGE SCALE GENOMIC DNA]</scope>
    <source>
        <strain evidence="2 3">NBRC 15389</strain>
    </source>
</reference>
<dbReference type="Proteomes" id="UP000435837">
    <property type="component" value="Unassembled WGS sequence"/>
</dbReference>
<comment type="caution">
    <text evidence="2">The sequence shown here is derived from an EMBL/GenBank/DDBJ whole genome shotgun (WGS) entry which is preliminary data.</text>
</comment>
<proteinExistence type="predicted"/>
<dbReference type="EMBL" id="BLIN01000003">
    <property type="protein sequence ID" value="GFE05789.1"/>
    <property type="molecule type" value="Genomic_DNA"/>
</dbReference>
<feature type="compositionally biased region" description="Low complexity" evidence="1">
    <location>
        <begin position="88"/>
        <end position="99"/>
    </location>
</feature>
<gene>
    <name evidence="2" type="ORF">Scani_20570</name>
</gene>
<dbReference type="RefSeq" id="WP_425577489.1">
    <property type="nucleotide sequence ID" value="NZ_BAAATH010000004.1"/>
</dbReference>
<feature type="region of interest" description="Disordered" evidence="1">
    <location>
        <begin position="1"/>
        <end position="32"/>
    </location>
</feature>